<sequence length="60" mass="7038">DFNSYAVVKLQNVKSTTVAVKGNQPCWEQEFIFETNRIDNGMLLELWNKGVLWDKLLVFF</sequence>
<dbReference type="STRING" id="387005.A0A183HP73"/>
<dbReference type="EMBL" id="UZAJ01011223">
    <property type="protein sequence ID" value="VDO59513.1"/>
    <property type="molecule type" value="Genomic_DNA"/>
</dbReference>
<evidence type="ECO:0000313" key="4">
    <source>
        <dbReference type="WBParaSite" id="OFLC_0000928401-mRNA-1"/>
    </source>
</evidence>
<name>A0A183HP73_9BILA</name>
<protein>
    <submittedName>
        <fullName evidence="4">C2 domain-containing protein</fullName>
    </submittedName>
</protein>
<proteinExistence type="predicted"/>
<evidence type="ECO:0000313" key="3">
    <source>
        <dbReference type="Proteomes" id="UP000267606"/>
    </source>
</evidence>
<dbReference type="GO" id="GO:0031594">
    <property type="term" value="C:neuromuscular junction"/>
    <property type="evidence" value="ECO:0007669"/>
    <property type="project" value="TreeGrafter"/>
</dbReference>
<dbReference type="GO" id="GO:0017075">
    <property type="term" value="F:syntaxin-1 binding"/>
    <property type="evidence" value="ECO:0007669"/>
    <property type="project" value="TreeGrafter"/>
</dbReference>
<dbReference type="InterPro" id="IPR035892">
    <property type="entry name" value="C2_domain_sf"/>
</dbReference>
<dbReference type="SUPFAM" id="SSF49562">
    <property type="entry name" value="C2 domain (Calcium/lipid-binding domain, CaLB)"/>
    <property type="match status" value="1"/>
</dbReference>
<dbReference type="GO" id="GO:0035249">
    <property type="term" value="P:synaptic transmission, glutamatergic"/>
    <property type="evidence" value="ECO:0007669"/>
    <property type="project" value="TreeGrafter"/>
</dbReference>
<dbReference type="GO" id="GO:0099525">
    <property type="term" value="P:presynaptic dense core vesicle exocytosis"/>
    <property type="evidence" value="ECO:0007669"/>
    <property type="project" value="TreeGrafter"/>
</dbReference>
<dbReference type="GO" id="GO:0043195">
    <property type="term" value="C:terminal bouton"/>
    <property type="evidence" value="ECO:0007669"/>
    <property type="project" value="TreeGrafter"/>
</dbReference>
<evidence type="ECO:0000313" key="2">
    <source>
        <dbReference type="EMBL" id="VDO59513.1"/>
    </source>
</evidence>
<dbReference type="Gene3D" id="2.60.40.150">
    <property type="entry name" value="C2 domain"/>
    <property type="match status" value="1"/>
</dbReference>
<dbReference type="Proteomes" id="UP000267606">
    <property type="component" value="Unassembled WGS sequence"/>
</dbReference>
<organism evidence="4">
    <name type="scientific">Onchocerca flexuosa</name>
    <dbReference type="NCBI Taxonomy" id="387005"/>
    <lineage>
        <taxon>Eukaryota</taxon>
        <taxon>Metazoa</taxon>
        <taxon>Ecdysozoa</taxon>
        <taxon>Nematoda</taxon>
        <taxon>Chromadorea</taxon>
        <taxon>Rhabditida</taxon>
        <taxon>Spirurina</taxon>
        <taxon>Spiruromorpha</taxon>
        <taxon>Filarioidea</taxon>
        <taxon>Onchocercidae</taxon>
        <taxon>Onchocerca</taxon>
    </lineage>
</organism>
<reference evidence="2 3" key="2">
    <citation type="submission" date="2018-11" db="EMBL/GenBank/DDBJ databases">
        <authorList>
            <consortium name="Pathogen Informatics"/>
        </authorList>
    </citation>
    <scope>NUCLEOTIDE SEQUENCE [LARGE SCALE GENOMIC DNA]</scope>
</reference>
<reference evidence="4" key="1">
    <citation type="submission" date="2016-06" db="UniProtKB">
        <authorList>
            <consortium name="WormBaseParasite"/>
        </authorList>
    </citation>
    <scope>IDENTIFICATION</scope>
</reference>
<dbReference type="GO" id="GO:0019992">
    <property type="term" value="F:diacylglycerol binding"/>
    <property type="evidence" value="ECO:0007669"/>
    <property type="project" value="InterPro"/>
</dbReference>
<dbReference type="WBParaSite" id="OFLC_0000928401-mRNA-1">
    <property type="protein sequence ID" value="OFLC_0000928401-mRNA-1"/>
    <property type="gene ID" value="OFLC_0000928401"/>
</dbReference>
<dbReference type="GO" id="GO:0016081">
    <property type="term" value="P:synaptic vesicle docking"/>
    <property type="evidence" value="ECO:0007669"/>
    <property type="project" value="TreeGrafter"/>
</dbReference>
<dbReference type="GO" id="GO:0042734">
    <property type="term" value="C:presynaptic membrane"/>
    <property type="evidence" value="ECO:0007669"/>
    <property type="project" value="TreeGrafter"/>
</dbReference>
<dbReference type="GO" id="GO:0061789">
    <property type="term" value="P:dense core granule priming"/>
    <property type="evidence" value="ECO:0007669"/>
    <property type="project" value="TreeGrafter"/>
</dbReference>
<feature type="domain" description="C2" evidence="1">
    <location>
        <begin position="3"/>
        <end position="51"/>
    </location>
</feature>
<dbReference type="InterPro" id="IPR000008">
    <property type="entry name" value="C2_dom"/>
</dbReference>
<dbReference type="PANTHER" id="PTHR10480:SF12">
    <property type="entry name" value="UNC-13, ISOFORM E"/>
    <property type="match status" value="1"/>
</dbReference>
<dbReference type="AlphaFoldDB" id="A0A183HP73"/>
<dbReference type="GO" id="GO:0016082">
    <property type="term" value="P:synaptic vesicle priming"/>
    <property type="evidence" value="ECO:0007669"/>
    <property type="project" value="TreeGrafter"/>
</dbReference>
<dbReference type="InterPro" id="IPR027080">
    <property type="entry name" value="Unc-13"/>
</dbReference>
<dbReference type="Pfam" id="PF00168">
    <property type="entry name" value="C2"/>
    <property type="match status" value="1"/>
</dbReference>
<evidence type="ECO:0000259" key="1">
    <source>
        <dbReference type="Pfam" id="PF00168"/>
    </source>
</evidence>
<gene>
    <name evidence="2" type="ORF">OFLC_LOCUS9281</name>
</gene>
<keyword evidence="3" id="KW-1185">Reference proteome</keyword>
<dbReference type="GO" id="GO:0005516">
    <property type="term" value="F:calmodulin binding"/>
    <property type="evidence" value="ECO:0007669"/>
    <property type="project" value="TreeGrafter"/>
</dbReference>
<dbReference type="GO" id="GO:0098831">
    <property type="term" value="C:presynaptic active zone cytoplasmic component"/>
    <property type="evidence" value="ECO:0007669"/>
    <property type="project" value="TreeGrafter"/>
</dbReference>
<accession>A0A183HP73</accession>
<dbReference type="GO" id="GO:0030672">
    <property type="term" value="C:synaptic vesicle membrane"/>
    <property type="evidence" value="ECO:0007669"/>
    <property type="project" value="TreeGrafter"/>
</dbReference>
<dbReference type="PANTHER" id="PTHR10480">
    <property type="entry name" value="PROTEIN UNC-13 HOMOLOG"/>
    <property type="match status" value="1"/>
</dbReference>